<proteinExistence type="predicted"/>
<keyword evidence="1" id="KW-0732">Signal</keyword>
<gene>
    <name evidence="2" type="ORF">Ocin01_10692</name>
</gene>
<reference evidence="2 3" key="1">
    <citation type="journal article" date="2016" name="Genome Biol. Evol.">
        <title>Gene Family Evolution Reflects Adaptation to Soil Environmental Stressors in the Genome of the Collembolan Orchesella cincta.</title>
        <authorList>
            <person name="Faddeeva-Vakhrusheva A."/>
            <person name="Derks M.F."/>
            <person name="Anvar S.Y."/>
            <person name="Agamennone V."/>
            <person name="Suring W."/>
            <person name="Smit S."/>
            <person name="van Straalen N.M."/>
            <person name="Roelofs D."/>
        </authorList>
    </citation>
    <scope>NUCLEOTIDE SEQUENCE [LARGE SCALE GENOMIC DNA]</scope>
    <source>
        <tissue evidence="2">Mixed pool</tissue>
    </source>
</reference>
<name>A0A1D2MS95_ORCCI</name>
<protein>
    <submittedName>
        <fullName evidence="2">Uncharacterized protein</fullName>
    </submittedName>
</protein>
<accession>A0A1D2MS95</accession>
<feature type="signal peptide" evidence="1">
    <location>
        <begin position="1"/>
        <end position="19"/>
    </location>
</feature>
<evidence type="ECO:0000313" key="2">
    <source>
        <dbReference type="EMBL" id="ODM95989.1"/>
    </source>
</evidence>
<dbReference type="Proteomes" id="UP000094527">
    <property type="component" value="Unassembled WGS sequence"/>
</dbReference>
<organism evidence="2 3">
    <name type="scientific">Orchesella cincta</name>
    <name type="common">Springtail</name>
    <name type="synonym">Podura cincta</name>
    <dbReference type="NCBI Taxonomy" id="48709"/>
    <lineage>
        <taxon>Eukaryota</taxon>
        <taxon>Metazoa</taxon>
        <taxon>Ecdysozoa</taxon>
        <taxon>Arthropoda</taxon>
        <taxon>Hexapoda</taxon>
        <taxon>Collembola</taxon>
        <taxon>Entomobryomorpha</taxon>
        <taxon>Entomobryoidea</taxon>
        <taxon>Orchesellidae</taxon>
        <taxon>Orchesellinae</taxon>
        <taxon>Orchesella</taxon>
    </lineage>
</organism>
<dbReference type="AlphaFoldDB" id="A0A1D2MS95"/>
<evidence type="ECO:0000256" key="1">
    <source>
        <dbReference type="SAM" id="SignalP"/>
    </source>
</evidence>
<comment type="caution">
    <text evidence="2">The sequence shown here is derived from an EMBL/GenBank/DDBJ whole genome shotgun (WGS) entry which is preliminary data.</text>
</comment>
<feature type="chain" id="PRO_5008904464" evidence="1">
    <location>
        <begin position="20"/>
        <end position="198"/>
    </location>
</feature>
<sequence>MVKTPGCILLFGIFLGVNGESTFAGSSVTSDSSGTRSVLVTGQNGAGGVISSRFGGGNSGVAVGSGSRGGPVGAFAGPAGAYAGAGGAFANAGGAYAGAGSFGGFPYWNGGSSGAYAGGSPSYNYPYDPYNGYGGGYNSGGYGNGVGVYSSSDSNGIQTRFANVGPGGRATIVEQNGDEPARVYTYRGANKDSDEYDN</sequence>
<dbReference type="EMBL" id="LJIJ01000596">
    <property type="protein sequence ID" value="ODM95989.1"/>
    <property type="molecule type" value="Genomic_DNA"/>
</dbReference>
<keyword evidence="3" id="KW-1185">Reference proteome</keyword>
<evidence type="ECO:0000313" key="3">
    <source>
        <dbReference type="Proteomes" id="UP000094527"/>
    </source>
</evidence>